<protein>
    <recommendedName>
        <fullName evidence="2">DUF7963 domain-containing protein</fullName>
    </recommendedName>
</protein>
<sequence>MPQNETHCHHPNGDATTLTTTPNHHNNHPVLTLHLKDPILEQNSDTLFTPTPTMASTNSTNSTDPLPSPDDIAAKALTKRFDALITVRTKAIKGKGAWYWTHLEPILVRNPDSGAPKSVKLKCSLCDSVFSASNPSRTASEHLKRGTCPNFSTGLRPGSVPSPLPISVVNTGSNHSNNSRKRASPASPVPYQNHALAMVESSKFGPFGGEIGYTQVHGNSVNQHHHHNQHQHHHHQQQHLVLSGGKEDLCALAMFEDSVKKLKSPKTSPGPALSKEQVNSALELLSDWLYETCGSVSLATIEHRKFQAFLSQVGLPATNTLRREISGPRLDAKFSEAKAESEAKIRDAMFFQVASDGWKNRNWYSLCCGGENLVKFVVNLPNGTSVFQKALFTGGVVSSSYAEEVLWETVTGASGSVVQRCVGIVADKFKAKALRNLEAQNHWMVNTSCQLQGFISLIKDFNNELPLFRVVIENCLKVANFIDNESQVRNSFLKYRMQEMEYSGLIRVPSPKCDPLKNFAALFPMLEDIWSCARVIQMVVMEDTFKLNCMEDPLAREVAAMVQNEGFWNELEAVYSIVKVIRGMIQDIEAERPLIGRCLPLWEELRTKVKEWCSKYNIAEGPVEKIVEKRFRKNYHPAWAAAFILDPLYLIKDTSGKYLPPFKCLTRDQEKDVDKLLTRLASREEAHVVLMELMKWRSEGLDPLYAQAVQIKQRDPATGRMKVANPLGSRLVWETCLSEFKSLGKIAVRLIFLHATSCGFKSNWSFMRKISTNKQSRVALERAQKMVYVAAHAKLERRDFSSEEEKDAELFAMSGSSEEGMLADVYADASLV</sequence>
<feature type="compositionally biased region" description="Polar residues" evidence="1">
    <location>
        <begin position="43"/>
        <end position="65"/>
    </location>
</feature>
<dbReference type="OrthoDB" id="1873691at2759"/>
<evidence type="ECO:0000313" key="4">
    <source>
        <dbReference type="Proteomes" id="UP000289738"/>
    </source>
</evidence>
<gene>
    <name evidence="3" type="ORF">Ahy_B05g074165</name>
</gene>
<dbReference type="PANTHER" id="PTHR32166">
    <property type="entry name" value="OSJNBA0013A04.12 PROTEIN"/>
    <property type="match status" value="1"/>
</dbReference>
<dbReference type="SUPFAM" id="SSF53098">
    <property type="entry name" value="Ribonuclease H-like"/>
    <property type="match status" value="1"/>
</dbReference>
<organism evidence="3 4">
    <name type="scientific">Arachis hypogaea</name>
    <name type="common">Peanut</name>
    <dbReference type="NCBI Taxonomy" id="3818"/>
    <lineage>
        <taxon>Eukaryota</taxon>
        <taxon>Viridiplantae</taxon>
        <taxon>Streptophyta</taxon>
        <taxon>Embryophyta</taxon>
        <taxon>Tracheophyta</taxon>
        <taxon>Spermatophyta</taxon>
        <taxon>Magnoliopsida</taxon>
        <taxon>eudicotyledons</taxon>
        <taxon>Gunneridae</taxon>
        <taxon>Pentapetalae</taxon>
        <taxon>rosids</taxon>
        <taxon>fabids</taxon>
        <taxon>Fabales</taxon>
        <taxon>Fabaceae</taxon>
        <taxon>Papilionoideae</taxon>
        <taxon>50 kb inversion clade</taxon>
        <taxon>dalbergioids sensu lato</taxon>
        <taxon>Dalbergieae</taxon>
        <taxon>Pterocarpus clade</taxon>
        <taxon>Arachis</taxon>
    </lineage>
</organism>
<feature type="compositionally biased region" description="Low complexity" evidence="1">
    <location>
        <begin position="16"/>
        <end position="30"/>
    </location>
</feature>
<dbReference type="AlphaFoldDB" id="A0A444YY68"/>
<feature type="compositionally biased region" description="Basic and acidic residues" evidence="1">
    <location>
        <begin position="1"/>
        <end position="12"/>
    </location>
</feature>
<evidence type="ECO:0000313" key="3">
    <source>
        <dbReference type="EMBL" id="RYR06846.1"/>
    </source>
</evidence>
<name>A0A444YY68_ARAHY</name>
<feature type="compositionally biased region" description="Polar residues" evidence="1">
    <location>
        <begin position="168"/>
        <end position="177"/>
    </location>
</feature>
<dbReference type="InterPro" id="IPR012337">
    <property type="entry name" value="RNaseH-like_sf"/>
</dbReference>
<dbReference type="InterPro" id="IPR058269">
    <property type="entry name" value="DUF7963"/>
</dbReference>
<comment type="caution">
    <text evidence="3">The sequence shown here is derived from an EMBL/GenBank/DDBJ whole genome shotgun (WGS) entry which is preliminary data.</text>
</comment>
<dbReference type="PANTHER" id="PTHR32166:SF115">
    <property type="entry name" value="DUF659 DOMAIN-CONTAINING PROTEIN"/>
    <property type="match status" value="1"/>
</dbReference>
<evidence type="ECO:0000256" key="1">
    <source>
        <dbReference type="SAM" id="MobiDB-lite"/>
    </source>
</evidence>
<reference evidence="3 4" key="1">
    <citation type="submission" date="2019-01" db="EMBL/GenBank/DDBJ databases">
        <title>Sequencing of cultivated peanut Arachis hypogaea provides insights into genome evolution and oil improvement.</title>
        <authorList>
            <person name="Chen X."/>
        </authorList>
    </citation>
    <scope>NUCLEOTIDE SEQUENCE [LARGE SCALE GENOMIC DNA]</scope>
    <source>
        <strain evidence="4">cv. Fuhuasheng</strain>
        <tissue evidence="3">Leaves</tissue>
    </source>
</reference>
<feature type="region of interest" description="Disordered" evidence="1">
    <location>
        <begin position="1"/>
        <end position="30"/>
    </location>
</feature>
<dbReference type="EMBL" id="SDMP01000015">
    <property type="protein sequence ID" value="RYR06846.1"/>
    <property type="molecule type" value="Genomic_DNA"/>
</dbReference>
<dbReference type="Proteomes" id="UP000289738">
    <property type="component" value="Chromosome B05"/>
</dbReference>
<dbReference type="Gramene" id="arahy.Tifrunner.gnm2.ann2.Ah15g521700.1">
    <property type="protein sequence ID" value="arahy.Tifrunner.gnm2.ann2.Ah15g521700.1-CDS-1"/>
    <property type="gene ID" value="arahy.Tifrunner.gnm2.ann2.Ah15g521700"/>
</dbReference>
<feature type="region of interest" description="Disordered" evidence="1">
    <location>
        <begin position="43"/>
        <end position="68"/>
    </location>
</feature>
<feature type="domain" description="DUF7963" evidence="2">
    <location>
        <begin position="70"/>
        <end position="152"/>
    </location>
</feature>
<dbReference type="STRING" id="3818.A0A444YY68"/>
<accession>A0A444YY68</accession>
<proteinExistence type="predicted"/>
<dbReference type="Pfam" id="PF25908">
    <property type="entry name" value="DUF7963"/>
    <property type="match status" value="1"/>
</dbReference>
<evidence type="ECO:0000259" key="2">
    <source>
        <dbReference type="Pfam" id="PF25908"/>
    </source>
</evidence>
<keyword evidence="4" id="KW-1185">Reference proteome</keyword>
<feature type="region of interest" description="Disordered" evidence="1">
    <location>
        <begin position="168"/>
        <end position="188"/>
    </location>
</feature>